<dbReference type="EMBL" id="JPEP01000001">
    <property type="protein sequence ID" value="KEY19928.1"/>
    <property type="molecule type" value="Genomic_DNA"/>
</dbReference>
<dbReference type="STRING" id="266748.HY04_01515"/>
<gene>
    <name evidence="2" type="ORF">HY04_01515</name>
    <name evidence="3" type="ORF">NCTC13489_00323</name>
</gene>
<dbReference type="RefSeq" id="WP_034716438.1">
    <property type="nucleotide sequence ID" value="NZ_FOIX01000002.1"/>
</dbReference>
<sequence>MDKNKKNKEAQVKKENQDFPNIPAASGKVKDDKILEKQIKKTSKLNPDGKTDNTDQNSEN</sequence>
<feature type="compositionally biased region" description="Basic and acidic residues" evidence="1">
    <location>
        <begin position="1"/>
        <end position="17"/>
    </location>
</feature>
<feature type="region of interest" description="Disordered" evidence="1">
    <location>
        <begin position="1"/>
        <end position="60"/>
    </location>
</feature>
<name>A0A448NN02_9FLAO</name>
<dbReference type="AlphaFoldDB" id="A0A448NN02"/>
<reference evidence="2 4" key="1">
    <citation type="submission" date="2014-07" db="EMBL/GenBank/DDBJ databases">
        <authorList>
            <person name="Pisani N.G."/>
            <person name="Newman J.D."/>
        </authorList>
    </citation>
    <scope>NUCLEOTIDE SEQUENCE [LARGE SCALE GENOMIC DNA]</scope>
    <source>
        <strain evidence="2 4">LMG 24720</strain>
    </source>
</reference>
<evidence type="ECO:0000256" key="1">
    <source>
        <dbReference type="SAM" id="MobiDB-lite"/>
    </source>
</evidence>
<protein>
    <submittedName>
        <fullName evidence="3">Uncharacterized protein</fullName>
    </submittedName>
</protein>
<dbReference type="Proteomes" id="UP000028349">
    <property type="component" value="Unassembled WGS sequence"/>
</dbReference>
<keyword evidence="4" id="KW-1185">Reference proteome</keyword>
<evidence type="ECO:0000313" key="5">
    <source>
        <dbReference type="Proteomes" id="UP000270036"/>
    </source>
</evidence>
<dbReference type="Proteomes" id="UP000270036">
    <property type="component" value="Chromosome"/>
</dbReference>
<dbReference type="EMBL" id="LR134441">
    <property type="protein sequence ID" value="VEH96066.1"/>
    <property type="molecule type" value="Genomic_DNA"/>
</dbReference>
<evidence type="ECO:0000313" key="3">
    <source>
        <dbReference type="EMBL" id="VEH96066.1"/>
    </source>
</evidence>
<proteinExistence type="predicted"/>
<reference evidence="3 5" key="2">
    <citation type="submission" date="2018-12" db="EMBL/GenBank/DDBJ databases">
        <authorList>
            <consortium name="Pathogen Informatics"/>
        </authorList>
    </citation>
    <scope>NUCLEOTIDE SEQUENCE [LARGE SCALE GENOMIC DNA]</scope>
    <source>
        <strain evidence="3 5">NCTC13489</strain>
    </source>
</reference>
<accession>A0A448NN02</accession>
<feature type="compositionally biased region" description="Basic and acidic residues" evidence="1">
    <location>
        <begin position="28"/>
        <end position="39"/>
    </location>
</feature>
<dbReference type="KEGG" id="cant:NCTC13489_00323"/>
<evidence type="ECO:0000313" key="2">
    <source>
        <dbReference type="EMBL" id="KEY19928.1"/>
    </source>
</evidence>
<evidence type="ECO:0000313" key="4">
    <source>
        <dbReference type="Proteomes" id="UP000028349"/>
    </source>
</evidence>
<organism evidence="3 5">
    <name type="scientific">Kaistella antarctica</name>
    <dbReference type="NCBI Taxonomy" id="266748"/>
    <lineage>
        <taxon>Bacteria</taxon>
        <taxon>Pseudomonadati</taxon>
        <taxon>Bacteroidota</taxon>
        <taxon>Flavobacteriia</taxon>
        <taxon>Flavobacteriales</taxon>
        <taxon>Weeksellaceae</taxon>
        <taxon>Chryseobacterium group</taxon>
        <taxon>Kaistella</taxon>
    </lineage>
</organism>